<sequence>MLLCAFLYLLICLHDSTLRVPWYLSLYVLVCTILRLAVVVTMPPFRESALAFPYPFALVVSYSIIPRPSSFDSCLNLLPRIYGRFHRCRPIRPCQVEEGQHTLDSEDIKQVGSDTRSITRAGDPPSARGFGTSPDPGRRTRSDPNSETAHKHALLRSQIQT</sequence>
<feature type="compositionally biased region" description="Basic and acidic residues" evidence="1">
    <location>
        <begin position="136"/>
        <end position="150"/>
    </location>
</feature>
<dbReference type="AlphaFoldDB" id="A0A371D4E5"/>
<keyword evidence="2" id="KW-0812">Transmembrane</keyword>
<gene>
    <name evidence="3" type="ORF">OH76DRAFT_1557800</name>
</gene>
<name>A0A371D4E5_9APHY</name>
<evidence type="ECO:0000313" key="3">
    <source>
        <dbReference type="EMBL" id="RDX47379.1"/>
    </source>
</evidence>
<dbReference type="EMBL" id="KZ857419">
    <property type="protein sequence ID" value="RDX47379.1"/>
    <property type="molecule type" value="Genomic_DNA"/>
</dbReference>
<organism evidence="3 4">
    <name type="scientific">Lentinus brumalis</name>
    <dbReference type="NCBI Taxonomy" id="2498619"/>
    <lineage>
        <taxon>Eukaryota</taxon>
        <taxon>Fungi</taxon>
        <taxon>Dikarya</taxon>
        <taxon>Basidiomycota</taxon>
        <taxon>Agaricomycotina</taxon>
        <taxon>Agaricomycetes</taxon>
        <taxon>Polyporales</taxon>
        <taxon>Polyporaceae</taxon>
        <taxon>Lentinus</taxon>
    </lineage>
</organism>
<reference evidence="3 4" key="1">
    <citation type="journal article" date="2018" name="Biotechnol. Biofuels">
        <title>Integrative visual omics of the white-rot fungus Polyporus brumalis exposes the biotechnological potential of its oxidative enzymes for delignifying raw plant biomass.</title>
        <authorList>
            <person name="Miyauchi S."/>
            <person name="Rancon A."/>
            <person name="Drula E."/>
            <person name="Hage H."/>
            <person name="Chaduli D."/>
            <person name="Favel A."/>
            <person name="Grisel S."/>
            <person name="Henrissat B."/>
            <person name="Herpoel-Gimbert I."/>
            <person name="Ruiz-Duenas F.J."/>
            <person name="Chevret D."/>
            <person name="Hainaut M."/>
            <person name="Lin J."/>
            <person name="Wang M."/>
            <person name="Pangilinan J."/>
            <person name="Lipzen A."/>
            <person name="Lesage-Meessen L."/>
            <person name="Navarro D."/>
            <person name="Riley R."/>
            <person name="Grigoriev I.V."/>
            <person name="Zhou S."/>
            <person name="Raouche S."/>
            <person name="Rosso M.N."/>
        </authorList>
    </citation>
    <scope>NUCLEOTIDE SEQUENCE [LARGE SCALE GENOMIC DNA]</scope>
    <source>
        <strain evidence="3 4">BRFM 1820</strain>
    </source>
</reference>
<evidence type="ECO:0000256" key="2">
    <source>
        <dbReference type="SAM" id="Phobius"/>
    </source>
</evidence>
<feature type="compositionally biased region" description="Basic and acidic residues" evidence="1">
    <location>
        <begin position="98"/>
        <end position="109"/>
    </location>
</feature>
<evidence type="ECO:0000313" key="4">
    <source>
        <dbReference type="Proteomes" id="UP000256964"/>
    </source>
</evidence>
<dbReference type="Proteomes" id="UP000256964">
    <property type="component" value="Unassembled WGS sequence"/>
</dbReference>
<feature type="transmembrane region" description="Helical" evidence="2">
    <location>
        <begin position="27"/>
        <end position="45"/>
    </location>
</feature>
<feature type="region of interest" description="Disordered" evidence="1">
    <location>
        <begin position="98"/>
        <end position="161"/>
    </location>
</feature>
<keyword evidence="4" id="KW-1185">Reference proteome</keyword>
<keyword evidence="2" id="KW-1133">Transmembrane helix</keyword>
<evidence type="ECO:0000256" key="1">
    <source>
        <dbReference type="SAM" id="MobiDB-lite"/>
    </source>
</evidence>
<proteinExistence type="predicted"/>
<accession>A0A371D4E5</accession>
<keyword evidence="2" id="KW-0472">Membrane</keyword>
<protein>
    <submittedName>
        <fullName evidence="3">Uncharacterized protein</fullName>
    </submittedName>
</protein>